<keyword evidence="1" id="KW-0732">Signal</keyword>
<evidence type="ECO:0000313" key="2">
    <source>
        <dbReference type="EMBL" id="SFP82966.1"/>
    </source>
</evidence>
<dbReference type="STRING" id="587909.SAMN05421810_103543"/>
<dbReference type="Proteomes" id="UP000198727">
    <property type="component" value="Unassembled WGS sequence"/>
</dbReference>
<reference evidence="3" key="1">
    <citation type="submission" date="2016-10" db="EMBL/GenBank/DDBJ databases">
        <authorList>
            <person name="Varghese N."/>
            <person name="Submissions S."/>
        </authorList>
    </citation>
    <scope>NUCLEOTIDE SEQUENCE [LARGE SCALE GENOMIC DNA]</scope>
    <source>
        <strain evidence="3">CGMCC 4.5579</strain>
    </source>
</reference>
<gene>
    <name evidence="2" type="ORF">SAMN05421810_103543</name>
</gene>
<organism evidence="2 3">
    <name type="scientific">Amycolatopsis arida</name>
    <dbReference type="NCBI Taxonomy" id="587909"/>
    <lineage>
        <taxon>Bacteria</taxon>
        <taxon>Bacillati</taxon>
        <taxon>Actinomycetota</taxon>
        <taxon>Actinomycetes</taxon>
        <taxon>Pseudonocardiales</taxon>
        <taxon>Pseudonocardiaceae</taxon>
        <taxon>Amycolatopsis</taxon>
    </lineage>
</organism>
<sequence length="60" mass="6220">MRLMRSLAVLATAGCLTATLVGCTAQRPGAPDRTGTVDKIYDIEKTVTKTPEATGVAPNS</sequence>
<name>A0A1I5TKU1_9PSEU</name>
<evidence type="ECO:0000313" key="3">
    <source>
        <dbReference type="Proteomes" id="UP000198727"/>
    </source>
</evidence>
<dbReference type="PROSITE" id="PS51257">
    <property type="entry name" value="PROKAR_LIPOPROTEIN"/>
    <property type="match status" value="1"/>
</dbReference>
<accession>A0A1I5TKU1</accession>
<evidence type="ECO:0000256" key="1">
    <source>
        <dbReference type="SAM" id="SignalP"/>
    </source>
</evidence>
<feature type="signal peptide" evidence="1">
    <location>
        <begin position="1"/>
        <end position="18"/>
    </location>
</feature>
<protein>
    <recommendedName>
        <fullName evidence="4">Peptide/nickel transport system substrate-binding protein</fullName>
    </recommendedName>
</protein>
<evidence type="ECO:0008006" key="4">
    <source>
        <dbReference type="Google" id="ProtNLM"/>
    </source>
</evidence>
<feature type="chain" id="PRO_5039581706" description="Peptide/nickel transport system substrate-binding protein" evidence="1">
    <location>
        <begin position="19"/>
        <end position="60"/>
    </location>
</feature>
<dbReference type="AlphaFoldDB" id="A0A1I5TKU1"/>
<dbReference type="EMBL" id="FOWW01000003">
    <property type="protein sequence ID" value="SFP82966.1"/>
    <property type="molecule type" value="Genomic_DNA"/>
</dbReference>
<keyword evidence="3" id="KW-1185">Reference proteome</keyword>
<dbReference type="RefSeq" id="WP_092530155.1">
    <property type="nucleotide sequence ID" value="NZ_FOWW01000003.1"/>
</dbReference>
<proteinExistence type="predicted"/>